<feature type="region of interest" description="Disordered" evidence="1">
    <location>
        <begin position="40"/>
        <end position="77"/>
    </location>
</feature>
<dbReference type="OrthoDB" id="2146116at2759"/>
<evidence type="ECO:0000313" key="2">
    <source>
        <dbReference type="EMBL" id="KAF2888026.1"/>
    </source>
</evidence>
<gene>
    <name evidence="2" type="ORF">ILUMI_18147</name>
</gene>
<protein>
    <submittedName>
        <fullName evidence="2">Uncharacterized protein</fullName>
    </submittedName>
</protein>
<feature type="compositionally biased region" description="Polar residues" evidence="1">
    <location>
        <begin position="11"/>
        <end position="21"/>
    </location>
</feature>
<evidence type="ECO:0000313" key="3">
    <source>
        <dbReference type="Proteomes" id="UP000801492"/>
    </source>
</evidence>
<name>A0A8K0CN52_IGNLU</name>
<keyword evidence="3" id="KW-1185">Reference proteome</keyword>
<dbReference type="EMBL" id="VTPC01080431">
    <property type="protein sequence ID" value="KAF2888026.1"/>
    <property type="molecule type" value="Genomic_DNA"/>
</dbReference>
<organism evidence="2 3">
    <name type="scientific">Ignelater luminosus</name>
    <name type="common">Cucubano</name>
    <name type="synonym">Pyrophorus luminosus</name>
    <dbReference type="NCBI Taxonomy" id="2038154"/>
    <lineage>
        <taxon>Eukaryota</taxon>
        <taxon>Metazoa</taxon>
        <taxon>Ecdysozoa</taxon>
        <taxon>Arthropoda</taxon>
        <taxon>Hexapoda</taxon>
        <taxon>Insecta</taxon>
        <taxon>Pterygota</taxon>
        <taxon>Neoptera</taxon>
        <taxon>Endopterygota</taxon>
        <taxon>Coleoptera</taxon>
        <taxon>Polyphaga</taxon>
        <taxon>Elateriformia</taxon>
        <taxon>Elateroidea</taxon>
        <taxon>Elateridae</taxon>
        <taxon>Agrypninae</taxon>
        <taxon>Pyrophorini</taxon>
        <taxon>Ignelater</taxon>
    </lineage>
</organism>
<feature type="non-terminal residue" evidence="2">
    <location>
        <position position="127"/>
    </location>
</feature>
<accession>A0A8K0CN52</accession>
<evidence type="ECO:0000256" key="1">
    <source>
        <dbReference type="SAM" id="MobiDB-lite"/>
    </source>
</evidence>
<feature type="non-terminal residue" evidence="2">
    <location>
        <position position="1"/>
    </location>
</feature>
<feature type="region of interest" description="Disordered" evidence="1">
    <location>
        <begin position="1"/>
        <end position="21"/>
    </location>
</feature>
<sequence length="127" mass="14377">TLTRHRPRPRSQVTQWSRSFSPGVVANQTPLEDDVFFDQPPASPTSISVPDARDGGQIDTTLEPLEPPMRYTAVPGWRRDPQNVVRTRAEHRREVGGTRIFSSLLDSVLDNSDRRQYGMGWVGRMFG</sequence>
<dbReference type="AlphaFoldDB" id="A0A8K0CN52"/>
<reference evidence="2" key="1">
    <citation type="submission" date="2019-08" db="EMBL/GenBank/DDBJ databases">
        <title>The genome of the North American firefly Photinus pyralis.</title>
        <authorList>
            <consortium name="Photinus pyralis genome working group"/>
            <person name="Fallon T.R."/>
            <person name="Sander Lower S.E."/>
            <person name="Weng J.-K."/>
        </authorList>
    </citation>
    <scope>NUCLEOTIDE SEQUENCE</scope>
    <source>
        <strain evidence="2">TRF0915ILg1</strain>
        <tissue evidence="2">Whole body</tissue>
    </source>
</reference>
<dbReference type="Proteomes" id="UP000801492">
    <property type="component" value="Unassembled WGS sequence"/>
</dbReference>
<proteinExistence type="predicted"/>
<comment type="caution">
    <text evidence="2">The sequence shown here is derived from an EMBL/GenBank/DDBJ whole genome shotgun (WGS) entry which is preliminary data.</text>
</comment>